<feature type="transmembrane region" description="Helical" evidence="8">
    <location>
        <begin position="107"/>
        <end position="127"/>
    </location>
</feature>
<organism evidence="10 11">
    <name type="scientific">Streptomyces flaveolus</name>
    <dbReference type="NCBI Taxonomy" id="67297"/>
    <lineage>
        <taxon>Bacteria</taxon>
        <taxon>Bacillati</taxon>
        <taxon>Actinomycetota</taxon>
        <taxon>Actinomycetes</taxon>
        <taxon>Kitasatosporales</taxon>
        <taxon>Streptomycetaceae</taxon>
        <taxon>Streptomyces</taxon>
    </lineage>
</organism>
<gene>
    <name evidence="10" type="ORF">ABT322_23315</name>
</gene>
<feature type="transmembrane region" description="Helical" evidence="8">
    <location>
        <begin position="332"/>
        <end position="351"/>
    </location>
</feature>
<evidence type="ECO:0000259" key="9">
    <source>
        <dbReference type="PROSITE" id="PS50850"/>
    </source>
</evidence>
<evidence type="ECO:0000313" key="10">
    <source>
        <dbReference type="EMBL" id="MER6906615.1"/>
    </source>
</evidence>
<accession>A0ABV1VJD5</accession>
<evidence type="ECO:0000256" key="7">
    <source>
        <dbReference type="ARBA" id="ARBA00023251"/>
    </source>
</evidence>
<dbReference type="InterPro" id="IPR011701">
    <property type="entry name" value="MFS"/>
</dbReference>
<dbReference type="RefSeq" id="WP_350721494.1">
    <property type="nucleotide sequence ID" value="NZ_JBEPCO010000026.1"/>
</dbReference>
<keyword evidence="11" id="KW-1185">Reference proteome</keyword>
<feature type="transmembrane region" description="Helical" evidence="8">
    <location>
        <begin position="12"/>
        <end position="33"/>
    </location>
</feature>
<dbReference type="SUPFAM" id="SSF103473">
    <property type="entry name" value="MFS general substrate transporter"/>
    <property type="match status" value="1"/>
</dbReference>
<evidence type="ECO:0000256" key="1">
    <source>
        <dbReference type="ARBA" id="ARBA00004651"/>
    </source>
</evidence>
<dbReference type="InterPro" id="IPR004638">
    <property type="entry name" value="EmrB-like"/>
</dbReference>
<dbReference type="PROSITE" id="PS50850">
    <property type="entry name" value="MFS"/>
    <property type="match status" value="1"/>
</dbReference>
<keyword evidence="3" id="KW-1003">Cell membrane</keyword>
<proteinExistence type="predicted"/>
<keyword evidence="7" id="KW-0046">Antibiotic resistance</keyword>
<comment type="subcellular location">
    <subcellularLocation>
        <location evidence="1">Cell membrane</location>
        <topology evidence="1">Multi-pass membrane protein</topology>
    </subcellularLocation>
</comment>
<sequence length="474" mass="48909">MSAALTRPTVTLLVLCASAFMAGLDVFIVNVAFDDVRRDFPNSSLADLSWVLNAYAIVYAALLVPLGSLADRFGSKRAFLTGLALFTAASAACAASPGLWFLVAFRIAQAAGAAALTPASLGLLLAATPPDKRGRAVRVWSASGALAAAAGPALGGLLVESAWQWVFLVNVPVGILALIAGTRHLPWIPRPTTSGRIPDLFGGLLLAVTVGALSLTLVKGPEWGWASTNTCLGYLVTAATAGIFRYRTARHPVPLVAPSLFRTSTFTWSNVTGLLYNVAFGANILAMILWMQQTWGYSALRTGLAVAPGPLMVPVAAAFAQRVSHRASPRAISSVGSLLVALSGVLLALNIDTQPHYTSAILPSLLISGAGVGLTLPTVLASATAALPSDQAATGSAVVSMSLQIGNSIGVALLIAALTQHSPTHDTAADFVHGWWIVTAAAVLASLTAWGMAPLTRSDDTRSTGAPRRATYAG</sequence>
<dbReference type="InterPro" id="IPR036259">
    <property type="entry name" value="MFS_trans_sf"/>
</dbReference>
<name>A0ABV1VJD5_9ACTN</name>
<feature type="transmembrane region" description="Helical" evidence="8">
    <location>
        <begin position="392"/>
        <end position="415"/>
    </location>
</feature>
<feature type="transmembrane region" description="Helical" evidence="8">
    <location>
        <begin position="357"/>
        <end position="380"/>
    </location>
</feature>
<feature type="domain" description="Major facilitator superfamily (MFS) profile" evidence="9">
    <location>
        <begin position="11"/>
        <end position="457"/>
    </location>
</feature>
<comment type="caution">
    <text evidence="10">The sequence shown here is derived from an EMBL/GenBank/DDBJ whole genome shotgun (WGS) entry which is preliminary data.</text>
</comment>
<protein>
    <submittedName>
        <fullName evidence="10">DHA2 family efflux MFS transporter permease subunit</fullName>
    </submittedName>
</protein>
<evidence type="ECO:0000256" key="4">
    <source>
        <dbReference type="ARBA" id="ARBA00022692"/>
    </source>
</evidence>
<keyword evidence="6 8" id="KW-0472">Membrane</keyword>
<keyword evidence="5 8" id="KW-1133">Transmembrane helix</keyword>
<evidence type="ECO:0000256" key="5">
    <source>
        <dbReference type="ARBA" id="ARBA00022989"/>
    </source>
</evidence>
<dbReference type="EMBL" id="JBEPCV010000023">
    <property type="protein sequence ID" value="MER6906615.1"/>
    <property type="molecule type" value="Genomic_DNA"/>
</dbReference>
<dbReference type="PANTHER" id="PTHR42718:SF48">
    <property type="entry name" value="CONSERVED TWO-DOMAIN MEMBRANE PROTEIN-RELATED"/>
    <property type="match status" value="1"/>
</dbReference>
<dbReference type="Pfam" id="PF07690">
    <property type="entry name" value="MFS_1"/>
    <property type="match status" value="1"/>
</dbReference>
<feature type="transmembrane region" description="Helical" evidence="8">
    <location>
        <begin position="139"/>
        <end position="159"/>
    </location>
</feature>
<reference evidence="10 11" key="1">
    <citation type="submission" date="2024-06" db="EMBL/GenBank/DDBJ databases">
        <title>The Natural Products Discovery Center: Release of the First 8490 Sequenced Strains for Exploring Actinobacteria Biosynthetic Diversity.</title>
        <authorList>
            <person name="Kalkreuter E."/>
            <person name="Kautsar S.A."/>
            <person name="Yang D."/>
            <person name="Bader C.D."/>
            <person name="Teijaro C.N."/>
            <person name="Fluegel L."/>
            <person name="Davis C.M."/>
            <person name="Simpson J.R."/>
            <person name="Lauterbach L."/>
            <person name="Steele A.D."/>
            <person name="Gui C."/>
            <person name="Meng S."/>
            <person name="Li G."/>
            <person name="Viehrig K."/>
            <person name="Ye F."/>
            <person name="Su P."/>
            <person name="Kiefer A.F."/>
            <person name="Nichols A."/>
            <person name="Cepeda A.J."/>
            <person name="Yan W."/>
            <person name="Fan B."/>
            <person name="Jiang Y."/>
            <person name="Adhikari A."/>
            <person name="Zheng C.-J."/>
            <person name="Schuster L."/>
            <person name="Cowan T.M."/>
            <person name="Smanski M.J."/>
            <person name="Chevrette M.G."/>
            <person name="De Carvalho L.P.S."/>
            <person name="Shen B."/>
        </authorList>
    </citation>
    <scope>NUCLEOTIDE SEQUENCE [LARGE SCALE GENOMIC DNA]</scope>
    <source>
        <strain evidence="10 11">NPDC000632</strain>
    </source>
</reference>
<feature type="transmembrane region" description="Helical" evidence="8">
    <location>
        <begin position="78"/>
        <end position="101"/>
    </location>
</feature>
<feature type="transmembrane region" description="Helical" evidence="8">
    <location>
        <begin position="48"/>
        <end position="66"/>
    </location>
</feature>
<feature type="transmembrane region" description="Helical" evidence="8">
    <location>
        <begin position="197"/>
        <end position="217"/>
    </location>
</feature>
<feature type="transmembrane region" description="Helical" evidence="8">
    <location>
        <begin position="302"/>
        <end position="320"/>
    </location>
</feature>
<keyword evidence="4 8" id="KW-0812">Transmembrane</keyword>
<dbReference type="Proteomes" id="UP001490330">
    <property type="component" value="Unassembled WGS sequence"/>
</dbReference>
<dbReference type="Gene3D" id="1.20.1250.20">
    <property type="entry name" value="MFS general substrate transporter like domains"/>
    <property type="match status" value="1"/>
</dbReference>
<feature type="transmembrane region" description="Helical" evidence="8">
    <location>
        <begin position="265"/>
        <end position="290"/>
    </location>
</feature>
<dbReference type="PRINTS" id="PR01036">
    <property type="entry name" value="TCRTETB"/>
</dbReference>
<evidence type="ECO:0000256" key="6">
    <source>
        <dbReference type="ARBA" id="ARBA00023136"/>
    </source>
</evidence>
<evidence type="ECO:0000256" key="3">
    <source>
        <dbReference type="ARBA" id="ARBA00022475"/>
    </source>
</evidence>
<evidence type="ECO:0000313" key="11">
    <source>
        <dbReference type="Proteomes" id="UP001490330"/>
    </source>
</evidence>
<dbReference type="InterPro" id="IPR020846">
    <property type="entry name" value="MFS_dom"/>
</dbReference>
<evidence type="ECO:0000256" key="8">
    <source>
        <dbReference type="SAM" id="Phobius"/>
    </source>
</evidence>
<dbReference type="CDD" id="cd17321">
    <property type="entry name" value="MFS_MMR_MDR_like"/>
    <property type="match status" value="1"/>
</dbReference>
<evidence type="ECO:0000256" key="2">
    <source>
        <dbReference type="ARBA" id="ARBA00022448"/>
    </source>
</evidence>
<feature type="transmembrane region" description="Helical" evidence="8">
    <location>
        <begin position="435"/>
        <end position="453"/>
    </location>
</feature>
<feature type="transmembrane region" description="Helical" evidence="8">
    <location>
        <begin position="165"/>
        <end position="185"/>
    </location>
</feature>
<dbReference type="Gene3D" id="1.20.1720.10">
    <property type="entry name" value="Multidrug resistance protein D"/>
    <property type="match status" value="1"/>
</dbReference>
<dbReference type="PANTHER" id="PTHR42718">
    <property type="entry name" value="MAJOR FACILITATOR SUPERFAMILY MULTIDRUG TRANSPORTER MFSC"/>
    <property type="match status" value="1"/>
</dbReference>
<feature type="transmembrane region" description="Helical" evidence="8">
    <location>
        <begin position="223"/>
        <end position="244"/>
    </location>
</feature>
<dbReference type="NCBIfam" id="TIGR00711">
    <property type="entry name" value="efflux_EmrB"/>
    <property type="match status" value="1"/>
</dbReference>
<keyword evidence="2" id="KW-0813">Transport</keyword>